<keyword evidence="2" id="KW-1185">Reference proteome</keyword>
<evidence type="ECO:0000313" key="2">
    <source>
        <dbReference type="Proteomes" id="UP001630127"/>
    </source>
</evidence>
<accession>A0ABD2ZV77</accession>
<evidence type="ECO:0000313" key="1">
    <source>
        <dbReference type="EMBL" id="KAL3521493.1"/>
    </source>
</evidence>
<dbReference type="AlphaFoldDB" id="A0ABD2ZV77"/>
<sequence>MECQIHPQNPQLLCRISQHKPTYPCSSLVVPKSRIHKTTSFASYNNLDQKQPNPITQVPRMDDVYNVKFESLASCKLGISVYPDFEYNAEGGRGTGTGTKSTNIPQKESDGSIISVDFDLNTLYIPPLTTATTRFLGLPLPPFLRIDIAPELLKGIINQETGKVELEFKAKFWFSIGKLYKAPPLLVGTVLTSEESKGTIRSGRGERLNDAGRCQLVGVATVQPIDDFFMNSFLGLPTECLAKLNVIISVSTK</sequence>
<comment type="caution">
    <text evidence="1">The sequence shown here is derived from an EMBL/GenBank/DDBJ whole genome shotgun (WGS) entry which is preliminary data.</text>
</comment>
<dbReference type="EMBL" id="JBJUIK010000008">
    <property type="protein sequence ID" value="KAL3521493.1"/>
    <property type="molecule type" value="Genomic_DNA"/>
</dbReference>
<gene>
    <name evidence="1" type="ORF">ACH5RR_019642</name>
</gene>
<reference evidence="1 2" key="1">
    <citation type="submission" date="2024-11" db="EMBL/GenBank/DDBJ databases">
        <title>A near-complete genome assembly of Cinchona calisaya.</title>
        <authorList>
            <person name="Lian D.C."/>
            <person name="Zhao X.W."/>
            <person name="Wei L."/>
        </authorList>
    </citation>
    <scope>NUCLEOTIDE SEQUENCE [LARGE SCALE GENOMIC DNA]</scope>
    <source>
        <tissue evidence="1">Nenye</tissue>
    </source>
</reference>
<protein>
    <submittedName>
        <fullName evidence="1">Uncharacterized protein</fullName>
    </submittedName>
</protein>
<name>A0ABD2ZV77_9GENT</name>
<organism evidence="1 2">
    <name type="scientific">Cinchona calisaya</name>
    <dbReference type="NCBI Taxonomy" id="153742"/>
    <lineage>
        <taxon>Eukaryota</taxon>
        <taxon>Viridiplantae</taxon>
        <taxon>Streptophyta</taxon>
        <taxon>Embryophyta</taxon>
        <taxon>Tracheophyta</taxon>
        <taxon>Spermatophyta</taxon>
        <taxon>Magnoliopsida</taxon>
        <taxon>eudicotyledons</taxon>
        <taxon>Gunneridae</taxon>
        <taxon>Pentapetalae</taxon>
        <taxon>asterids</taxon>
        <taxon>lamiids</taxon>
        <taxon>Gentianales</taxon>
        <taxon>Rubiaceae</taxon>
        <taxon>Cinchonoideae</taxon>
        <taxon>Cinchoneae</taxon>
        <taxon>Cinchona</taxon>
    </lineage>
</organism>
<dbReference type="PANTHER" id="PTHR35320:SF1">
    <property type="entry name" value="ATP-DEPENDENT CLP PROTEASE ATP-BINDING SUBUNIT"/>
    <property type="match status" value="1"/>
</dbReference>
<proteinExistence type="predicted"/>
<dbReference type="PANTHER" id="PTHR35320">
    <property type="entry name" value="ATP-DEPENDENT CLP PROTEASE ATP-BINDING SUBUNIT"/>
    <property type="match status" value="1"/>
</dbReference>
<dbReference type="Proteomes" id="UP001630127">
    <property type="component" value="Unassembled WGS sequence"/>
</dbReference>